<accession>A0AAV2KWJ8</accession>
<dbReference type="GO" id="GO:0045104">
    <property type="term" value="P:intermediate filament cytoskeleton organization"/>
    <property type="evidence" value="ECO:0007669"/>
    <property type="project" value="InterPro"/>
</dbReference>
<dbReference type="PANTHER" id="PTHR47136:SF1">
    <property type="entry name" value="SYNEMIN"/>
    <property type="match status" value="1"/>
</dbReference>
<protein>
    <submittedName>
        <fullName evidence="2">Uncharacterized protein</fullName>
    </submittedName>
</protein>
<dbReference type="PANTHER" id="PTHR47136">
    <property type="entry name" value="SYNEMIN"/>
    <property type="match status" value="1"/>
</dbReference>
<dbReference type="GO" id="GO:0031443">
    <property type="term" value="P:fast-twitch skeletal muscle fiber contraction"/>
    <property type="evidence" value="ECO:0007669"/>
    <property type="project" value="TreeGrafter"/>
</dbReference>
<dbReference type="GO" id="GO:0008307">
    <property type="term" value="F:structural constituent of muscle"/>
    <property type="evidence" value="ECO:0007669"/>
    <property type="project" value="InterPro"/>
</dbReference>
<evidence type="ECO:0000313" key="3">
    <source>
        <dbReference type="Proteomes" id="UP001497482"/>
    </source>
</evidence>
<dbReference type="GO" id="GO:0017166">
    <property type="term" value="F:vinculin binding"/>
    <property type="evidence" value="ECO:0007669"/>
    <property type="project" value="TreeGrafter"/>
</dbReference>
<dbReference type="InterPro" id="IPR030634">
    <property type="entry name" value="SYNM"/>
</dbReference>
<dbReference type="GO" id="GO:0042383">
    <property type="term" value="C:sarcolemma"/>
    <property type="evidence" value="ECO:0007669"/>
    <property type="project" value="TreeGrafter"/>
</dbReference>
<feature type="region of interest" description="Disordered" evidence="1">
    <location>
        <begin position="111"/>
        <end position="145"/>
    </location>
</feature>
<dbReference type="EMBL" id="OZ035824">
    <property type="protein sequence ID" value="CAL1592395.1"/>
    <property type="molecule type" value="Genomic_DNA"/>
</dbReference>
<organism evidence="2 3">
    <name type="scientific">Knipowitschia caucasica</name>
    <name type="common">Caucasian dwarf goby</name>
    <name type="synonym">Pomatoschistus caucasicus</name>
    <dbReference type="NCBI Taxonomy" id="637954"/>
    <lineage>
        <taxon>Eukaryota</taxon>
        <taxon>Metazoa</taxon>
        <taxon>Chordata</taxon>
        <taxon>Craniata</taxon>
        <taxon>Vertebrata</taxon>
        <taxon>Euteleostomi</taxon>
        <taxon>Actinopterygii</taxon>
        <taxon>Neopterygii</taxon>
        <taxon>Teleostei</taxon>
        <taxon>Neoteleostei</taxon>
        <taxon>Acanthomorphata</taxon>
        <taxon>Gobiaria</taxon>
        <taxon>Gobiiformes</taxon>
        <taxon>Gobioidei</taxon>
        <taxon>Gobiidae</taxon>
        <taxon>Gobiinae</taxon>
        <taxon>Knipowitschia</taxon>
    </lineage>
</organism>
<dbReference type="Proteomes" id="UP001497482">
    <property type="component" value="Chromosome 2"/>
</dbReference>
<dbReference type="GO" id="GO:0043034">
    <property type="term" value="C:costamere"/>
    <property type="evidence" value="ECO:0007669"/>
    <property type="project" value="TreeGrafter"/>
</dbReference>
<dbReference type="GO" id="GO:0060053">
    <property type="term" value="C:neurofilament cytoskeleton"/>
    <property type="evidence" value="ECO:0007669"/>
    <property type="project" value="TreeGrafter"/>
</dbReference>
<proteinExistence type="predicted"/>
<keyword evidence="3" id="KW-1185">Reference proteome</keyword>
<sequence>MKQSKVRMIESKARPQPYSPQTHSSIWNLPDFRPSYKRPSVPNSGALSSPRIRPISMSRNQSSAARRDMITFTNARAAQSSISAKDVPPTVKFETNSAQFNNQSSIIYKEEKSARTSKSNYSKSQMKENAFDSSLTDRSVEPTSKNKLSVEEMIEKAIKPSSEAPGDPKVRYHIEKTVEEDGTLKTRIVLESKIEEELDISKDSDLDEFLHQGTKKMSLEDIKDSSTAGMIKNLLSGMKEGEDMSNKLINVEIIEEPVERLKEGCEITSYGHYGIVEDLSDERYYRDEILPQGATLEESEEFKFLTGDRSPFKEGFPECIIEEEVRVSPIVQESVLEFLREDSLEPKDQLKGALEKLQESISGPLKEELAYLSKISRESPDKVAVDIRKVERSSEDGTMTIVAELNVSQTLAESGLLEEDTDLSEEQIMAALGRADLEKAFQSGTGGVYNIMVSTEEEHGLGEVDERREVSEEQMAEEVKEQRIVYLESPSNN</sequence>
<dbReference type="GO" id="GO:0005882">
    <property type="term" value="C:intermediate filament"/>
    <property type="evidence" value="ECO:0007669"/>
    <property type="project" value="InterPro"/>
</dbReference>
<feature type="compositionally biased region" description="Low complexity" evidence="1">
    <location>
        <begin position="48"/>
        <end position="59"/>
    </location>
</feature>
<dbReference type="GO" id="GO:0019215">
    <property type="term" value="F:intermediate filament binding"/>
    <property type="evidence" value="ECO:0007669"/>
    <property type="project" value="TreeGrafter"/>
</dbReference>
<dbReference type="AlphaFoldDB" id="A0AAV2KWJ8"/>
<feature type="region of interest" description="Disordered" evidence="1">
    <location>
        <begin position="1"/>
        <end position="66"/>
    </location>
</feature>
<reference evidence="2 3" key="1">
    <citation type="submission" date="2024-04" db="EMBL/GenBank/DDBJ databases">
        <authorList>
            <person name="Waldvogel A.-M."/>
            <person name="Schoenle A."/>
        </authorList>
    </citation>
    <scope>NUCLEOTIDE SEQUENCE [LARGE SCALE GENOMIC DNA]</scope>
</reference>
<evidence type="ECO:0000313" key="2">
    <source>
        <dbReference type="EMBL" id="CAL1592395.1"/>
    </source>
</evidence>
<evidence type="ECO:0000256" key="1">
    <source>
        <dbReference type="SAM" id="MobiDB-lite"/>
    </source>
</evidence>
<name>A0AAV2KWJ8_KNICA</name>
<dbReference type="GO" id="GO:0005200">
    <property type="term" value="F:structural constituent of cytoskeleton"/>
    <property type="evidence" value="ECO:0007669"/>
    <property type="project" value="InterPro"/>
</dbReference>
<gene>
    <name evidence="2" type="ORF">KC01_LOCUS21647</name>
</gene>
<feature type="compositionally biased region" description="Polar residues" evidence="1">
    <location>
        <begin position="131"/>
        <end position="145"/>
    </location>
</feature>